<dbReference type="InterPro" id="IPR058792">
    <property type="entry name" value="Beta-barrel_RND_2"/>
</dbReference>
<evidence type="ECO:0000313" key="9">
    <source>
        <dbReference type="EMBL" id="GAA0720768.1"/>
    </source>
</evidence>
<keyword evidence="4" id="KW-0175">Coiled coil</keyword>
<name>A0ABN1ITK1_9GAMM</name>
<feature type="chain" id="PRO_5046608606" evidence="5">
    <location>
        <begin position="28"/>
        <end position="380"/>
    </location>
</feature>
<comment type="caution">
    <text evidence="9">The sequence shown here is derived from an EMBL/GenBank/DDBJ whole genome shotgun (WGS) entry which is preliminary data.</text>
</comment>
<reference evidence="9 10" key="1">
    <citation type="journal article" date="2019" name="Int. J. Syst. Evol. Microbiol.">
        <title>The Global Catalogue of Microorganisms (GCM) 10K type strain sequencing project: providing services to taxonomists for standard genome sequencing and annotation.</title>
        <authorList>
            <consortium name="The Broad Institute Genomics Platform"/>
            <consortium name="The Broad Institute Genome Sequencing Center for Infectious Disease"/>
            <person name="Wu L."/>
            <person name="Ma J."/>
        </authorList>
    </citation>
    <scope>NUCLEOTIDE SEQUENCE [LARGE SCALE GENOMIC DNA]</scope>
    <source>
        <strain evidence="9 10">JCM 15421</strain>
    </source>
</reference>
<comment type="similarity">
    <text evidence="2">Belongs to the membrane fusion protein (MFP) (TC 8.A.1) family.</text>
</comment>
<dbReference type="Gene3D" id="1.10.287.470">
    <property type="entry name" value="Helix hairpin bin"/>
    <property type="match status" value="1"/>
</dbReference>
<feature type="coiled-coil region" evidence="4">
    <location>
        <begin position="136"/>
        <end position="177"/>
    </location>
</feature>
<dbReference type="Gene3D" id="2.40.50.100">
    <property type="match status" value="1"/>
</dbReference>
<dbReference type="Proteomes" id="UP001501523">
    <property type="component" value="Unassembled WGS sequence"/>
</dbReference>
<comment type="subcellular location">
    <subcellularLocation>
        <location evidence="1">Cell envelope</location>
    </subcellularLocation>
</comment>
<evidence type="ECO:0000313" key="10">
    <source>
        <dbReference type="Proteomes" id="UP001501523"/>
    </source>
</evidence>
<evidence type="ECO:0000256" key="3">
    <source>
        <dbReference type="ARBA" id="ARBA00022448"/>
    </source>
</evidence>
<sequence length="380" mass="40269">MNASKPILTTARTALAAVACITLLALATAGCQNTTAEPSKAVPVRPVVAQTVSAGDRALVERYSGEVHARYEAPIAFRIDGKITRRDVGIGDHVKAGQLLATLDPSDATMNAAGARAAVAAATSQRDVARLQRDRIASLRQRALVSQSQLDQAEDALKAAEAALQQARQQLGVRENQVRYASLTAEHDGVITTQDAEAGQVVAAGQRVFGLAWSDEREVYIAVPESRVAALRANADMKVTLWAQPGRRYDGRLRELSAAADPQSRTFLAKVTIVDAGPDVQLQMSADVAATSTATAGTFTLPASALFHRDAQPAVWVVDEHSRLALRDVVVARYVDDGVAIGSGLSPGERVVTRGVHTLHAGDAVRIVDLPFQPNEVAAR</sequence>
<dbReference type="EMBL" id="BAAAEU010000024">
    <property type="protein sequence ID" value="GAA0720768.1"/>
    <property type="molecule type" value="Genomic_DNA"/>
</dbReference>
<organism evidence="9 10">
    <name type="scientific">Dokdonella soli</name>
    <dbReference type="NCBI Taxonomy" id="529810"/>
    <lineage>
        <taxon>Bacteria</taxon>
        <taxon>Pseudomonadati</taxon>
        <taxon>Pseudomonadota</taxon>
        <taxon>Gammaproteobacteria</taxon>
        <taxon>Lysobacterales</taxon>
        <taxon>Rhodanobacteraceae</taxon>
        <taxon>Dokdonella</taxon>
    </lineage>
</organism>
<feature type="domain" description="CusB-like beta-barrel" evidence="7">
    <location>
        <begin position="220"/>
        <end position="292"/>
    </location>
</feature>
<evidence type="ECO:0000259" key="6">
    <source>
        <dbReference type="Pfam" id="PF25917"/>
    </source>
</evidence>
<evidence type="ECO:0000256" key="4">
    <source>
        <dbReference type="SAM" id="Coils"/>
    </source>
</evidence>
<dbReference type="InterPro" id="IPR058625">
    <property type="entry name" value="MdtA-like_BSH"/>
</dbReference>
<dbReference type="PANTHER" id="PTHR30469:SF38">
    <property type="entry name" value="HLYD FAMILY SECRETION PROTEIN"/>
    <property type="match status" value="1"/>
</dbReference>
<proteinExistence type="inferred from homology"/>
<dbReference type="PROSITE" id="PS51257">
    <property type="entry name" value="PROKAR_LIPOPROTEIN"/>
    <property type="match status" value="1"/>
</dbReference>
<dbReference type="Pfam" id="PF25917">
    <property type="entry name" value="BSH_RND"/>
    <property type="match status" value="1"/>
</dbReference>
<evidence type="ECO:0000259" key="7">
    <source>
        <dbReference type="Pfam" id="PF25954"/>
    </source>
</evidence>
<dbReference type="InterPro" id="IPR006143">
    <property type="entry name" value="RND_pump_MFP"/>
</dbReference>
<dbReference type="Pfam" id="PF25954">
    <property type="entry name" value="Beta-barrel_RND_2"/>
    <property type="match status" value="1"/>
</dbReference>
<accession>A0ABN1ITK1</accession>
<feature type="domain" description="Multidrug resistance protein MdtA-like barrel-sandwich hybrid" evidence="6">
    <location>
        <begin position="75"/>
        <end position="207"/>
    </location>
</feature>
<dbReference type="Gene3D" id="2.40.420.20">
    <property type="match status" value="1"/>
</dbReference>
<keyword evidence="3" id="KW-0813">Transport</keyword>
<evidence type="ECO:0000256" key="2">
    <source>
        <dbReference type="ARBA" id="ARBA00009477"/>
    </source>
</evidence>
<evidence type="ECO:0000256" key="1">
    <source>
        <dbReference type="ARBA" id="ARBA00004196"/>
    </source>
</evidence>
<feature type="domain" description="Multidrug resistance protein MdtA-like C-terminal permuted SH3" evidence="8">
    <location>
        <begin position="302"/>
        <end position="356"/>
    </location>
</feature>
<protein>
    <submittedName>
        <fullName evidence="9">Efflux RND transporter periplasmic adaptor subunit</fullName>
    </submittedName>
</protein>
<gene>
    <name evidence="9" type="ORF">GCM10009105_30490</name>
</gene>
<dbReference type="Pfam" id="PF25967">
    <property type="entry name" value="RND-MFP_C"/>
    <property type="match status" value="1"/>
</dbReference>
<dbReference type="InterPro" id="IPR058627">
    <property type="entry name" value="MdtA-like_C"/>
</dbReference>
<dbReference type="Gene3D" id="2.40.30.170">
    <property type="match status" value="1"/>
</dbReference>
<dbReference type="NCBIfam" id="TIGR01730">
    <property type="entry name" value="RND_mfp"/>
    <property type="match status" value="1"/>
</dbReference>
<dbReference type="SUPFAM" id="SSF111369">
    <property type="entry name" value="HlyD-like secretion proteins"/>
    <property type="match status" value="1"/>
</dbReference>
<keyword evidence="10" id="KW-1185">Reference proteome</keyword>
<keyword evidence="5" id="KW-0732">Signal</keyword>
<evidence type="ECO:0000256" key="5">
    <source>
        <dbReference type="SAM" id="SignalP"/>
    </source>
</evidence>
<feature type="signal peptide" evidence="5">
    <location>
        <begin position="1"/>
        <end position="27"/>
    </location>
</feature>
<dbReference type="PANTHER" id="PTHR30469">
    <property type="entry name" value="MULTIDRUG RESISTANCE PROTEIN MDTA"/>
    <property type="match status" value="1"/>
</dbReference>
<evidence type="ECO:0000259" key="8">
    <source>
        <dbReference type="Pfam" id="PF25967"/>
    </source>
</evidence>